<keyword evidence="1" id="KW-0472">Membrane</keyword>
<gene>
    <name evidence="2" type="ORF">SLEP1_g18960</name>
</gene>
<sequence length="43" mass="5030">MASFLFLFPSFFLLLPRVLLLFLTLLQPRGKKRGNRAPALRNR</sequence>
<keyword evidence="3" id="KW-1185">Reference proteome</keyword>
<comment type="caution">
    <text evidence="2">The sequence shown here is derived from an EMBL/GenBank/DDBJ whole genome shotgun (WGS) entry which is preliminary data.</text>
</comment>
<proteinExistence type="predicted"/>
<keyword evidence="1" id="KW-0812">Transmembrane</keyword>
<organism evidence="2 3">
    <name type="scientific">Rubroshorea leprosula</name>
    <dbReference type="NCBI Taxonomy" id="152421"/>
    <lineage>
        <taxon>Eukaryota</taxon>
        <taxon>Viridiplantae</taxon>
        <taxon>Streptophyta</taxon>
        <taxon>Embryophyta</taxon>
        <taxon>Tracheophyta</taxon>
        <taxon>Spermatophyta</taxon>
        <taxon>Magnoliopsida</taxon>
        <taxon>eudicotyledons</taxon>
        <taxon>Gunneridae</taxon>
        <taxon>Pentapetalae</taxon>
        <taxon>rosids</taxon>
        <taxon>malvids</taxon>
        <taxon>Malvales</taxon>
        <taxon>Dipterocarpaceae</taxon>
        <taxon>Rubroshorea</taxon>
    </lineage>
</organism>
<name>A0AAV5J4Q9_9ROSI</name>
<feature type="transmembrane region" description="Helical" evidence="1">
    <location>
        <begin position="6"/>
        <end position="26"/>
    </location>
</feature>
<evidence type="ECO:0000313" key="2">
    <source>
        <dbReference type="EMBL" id="GKV07159.1"/>
    </source>
</evidence>
<reference evidence="2 3" key="1">
    <citation type="journal article" date="2021" name="Commun. Biol.">
        <title>The genome of Shorea leprosula (Dipterocarpaceae) highlights the ecological relevance of drought in aseasonal tropical rainforests.</title>
        <authorList>
            <person name="Ng K.K.S."/>
            <person name="Kobayashi M.J."/>
            <person name="Fawcett J.A."/>
            <person name="Hatakeyama M."/>
            <person name="Paape T."/>
            <person name="Ng C.H."/>
            <person name="Ang C.C."/>
            <person name="Tnah L.H."/>
            <person name="Lee C.T."/>
            <person name="Nishiyama T."/>
            <person name="Sese J."/>
            <person name="O'Brien M.J."/>
            <person name="Copetti D."/>
            <person name="Mohd Noor M.I."/>
            <person name="Ong R.C."/>
            <person name="Putra M."/>
            <person name="Sireger I.Z."/>
            <person name="Indrioko S."/>
            <person name="Kosugi Y."/>
            <person name="Izuno A."/>
            <person name="Isagi Y."/>
            <person name="Lee S.L."/>
            <person name="Shimizu K.K."/>
        </authorList>
    </citation>
    <scope>NUCLEOTIDE SEQUENCE [LARGE SCALE GENOMIC DNA]</scope>
    <source>
        <strain evidence="2">214</strain>
    </source>
</reference>
<accession>A0AAV5J4Q9</accession>
<dbReference type="Proteomes" id="UP001054252">
    <property type="component" value="Unassembled WGS sequence"/>
</dbReference>
<protein>
    <submittedName>
        <fullName evidence="2">Uncharacterized protein</fullName>
    </submittedName>
</protein>
<dbReference type="AlphaFoldDB" id="A0AAV5J4Q9"/>
<keyword evidence="1" id="KW-1133">Transmembrane helix</keyword>
<evidence type="ECO:0000313" key="3">
    <source>
        <dbReference type="Proteomes" id="UP001054252"/>
    </source>
</evidence>
<evidence type="ECO:0000256" key="1">
    <source>
        <dbReference type="SAM" id="Phobius"/>
    </source>
</evidence>
<dbReference type="EMBL" id="BPVZ01000026">
    <property type="protein sequence ID" value="GKV07159.1"/>
    <property type="molecule type" value="Genomic_DNA"/>
</dbReference>